<reference evidence="2" key="1">
    <citation type="submission" date="2015-10" db="EMBL/GenBank/DDBJ databases">
        <title>Draft Genome Sequences of 11 Lactococcus lactis subspecies cremoris strains.</title>
        <authorList>
            <person name="Wels M."/>
            <person name="Backus L."/>
            <person name="Boekhorst J."/>
            <person name="Dijkstra A."/>
            <person name="Beerthuizen M."/>
            <person name="Kelly W."/>
            <person name="Siezen R."/>
            <person name="Bachmann H."/>
            <person name="Van Hijum S."/>
        </authorList>
    </citation>
    <scope>NUCLEOTIDE SEQUENCE [LARGE SCALE GENOMIC DNA]</scope>
    <source>
        <strain evidence="2">M20</strain>
    </source>
</reference>
<evidence type="ECO:0000313" key="2">
    <source>
        <dbReference type="Proteomes" id="UP000053719"/>
    </source>
</evidence>
<gene>
    <name evidence="1" type="ORF">M20_0438</name>
</gene>
<evidence type="ECO:0000313" key="1">
    <source>
        <dbReference type="EMBL" id="KSU22680.1"/>
    </source>
</evidence>
<dbReference type="PATRIC" id="fig|1360.114.peg.2575"/>
<organism evidence="1 2">
    <name type="scientific">Lactococcus lactis subsp. lactis</name>
    <name type="common">Streptococcus lactis</name>
    <dbReference type="NCBI Taxonomy" id="1360"/>
    <lineage>
        <taxon>Bacteria</taxon>
        <taxon>Bacillati</taxon>
        <taxon>Bacillota</taxon>
        <taxon>Bacilli</taxon>
        <taxon>Lactobacillales</taxon>
        <taxon>Streptococcaceae</taxon>
        <taxon>Lactococcus</taxon>
    </lineage>
</organism>
<dbReference type="AlphaFoldDB" id="A0A0V8EAH2"/>
<protein>
    <submittedName>
        <fullName evidence="1">Uncharacterized protein</fullName>
    </submittedName>
</protein>
<accession>A0A0V8EAH2</accession>
<comment type="caution">
    <text evidence="1">The sequence shown here is derived from an EMBL/GenBank/DDBJ whole genome shotgun (WGS) entry which is preliminary data.</text>
</comment>
<dbReference type="EMBL" id="LKLU01000023">
    <property type="protein sequence ID" value="KSU22680.1"/>
    <property type="molecule type" value="Genomic_DNA"/>
</dbReference>
<proteinExistence type="predicted"/>
<name>A0A0V8EAH2_LACLL</name>
<sequence>MKDDILIIRFEKSLLTPSGIDILVRKGKDISNFQDKAEYTYESLGLRAEEKVEIKWL</sequence>
<dbReference type="Proteomes" id="UP000053719">
    <property type="component" value="Unassembled WGS sequence"/>
</dbReference>